<feature type="compositionally biased region" description="Acidic residues" evidence="1">
    <location>
        <begin position="200"/>
        <end position="220"/>
    </location>
</feature>
<dbReference type="AlphaFoldDB" id="A0A813JYY3"/>
<sequence>MGAGASNKYAEADGGWSKHRSPKAAGQPRMYGSQRRHTIEDVKSKLLDAGLKQAEVDSALSAVAASMQGGGASSSSGAGGNLRKSCLSVSEQEDSLLDAEEILDLIEEHRGKQPGTIPALAVTEEGSGFSTWVERCEMLLEEEDEANYVAKKQLAAQVRAYLANCAEINDKQQEVIRLKLQKILNGGEGPQEAEAPAGEPEGDDDSDGSSDDLDSDEEEQVLNRVTTGIRKTRSEGLGLTAREVFKKLVERKSSMPISKRYVHRLLDRFVVAWDEKYKRATLLENIEVPKGQGHWSMRQFVRESMLLECTFLFVFDVLSDHLSPFRRSIDTSSCTSTDGICKS</sequence>
<organism evidence="2 3">
    <name type="scientific">Polarella glacialis</name>
    <name type="common">Dinoflagellate</name>
    <dbReference type="NCBI Taxonomy" id="89957"/>
    <lineage>
        <taxon>Eukaryota</taxon>
        <taxon>Sar</taxon>
        <taxon>Alveolata</taxon>
        <taxon>Dinophyceae</taxon>
        <taxon>Suessiales</taxon>
        <taxon>Suessiaceae</taxon>
        <taxon>Polarella</taxon>
    </lineage>
</organism>
<accession>A0A813JYY3</accession>
<feature type="region of interest" description="Disordered" evidence="1">
    <location>
        <begin position="1"/>
        <end position="37"/>
    </location>
</feature>
<proteinExistence type="predicted"/>
<feature type="region of interest" description="Disordered" evidence="1">
    <location>
        <begin position="186"/>
        <end position="227"/>
    </location>
</feature>
<dbReference type="EMBL" id="CAJNNW010027066">
    <property type="protein sequence ID" value="CAE8689390.1"/>
    <property type="molecule type" value="Genomic_DNA"/>
</dbReference>
<protein>
    <submittedName>
        <fullName evidence="2">Uncharacterized protein</fullName>
    </submittedName>
</protein>
<evidence type="ECO:0000256" key="1">
    <source>
        <dbReference type="SAM" id="MobiDB-lite"/>
    </source>
</evidence>
<gene>
    <name evidence="2" type="ORF">PGLA2088_LOCUS26447</name>
</gene>
<evidence type="ECO:0000313" key="2">
    <source>
        <dbReference type="EMBL" id="CAE8689390.1"/>
    </source>
</evidence>
<evidence type="ECO:0000313" key="3">
    <source>
        <dbReference type="Proteomes" id="UP000626109"/>
    </source>
</evidence>
<dbReference type="Proteomes" id="UP000626109">
    <property type="component" value="Unassembled WGS sequence"/>
</dbReference>
<comment type="caution">
    <text evidence="2">The sequence shown here is derived from an EMBL/GenBank/DDBJ whole genome shotgun (WGS) entry which is preliminary data.</text>
</comment>
<reference evidence="2" key="1">
    <citation type="submission" date="2021-02" db="EMBL/GenBank/DDBJ databases">
        <authorList>
            <person name="Dougan E. K."/>
            <person name="Rhodes N."/>
            <person name="Thang M."/>
            <person name="Chan C."/>
        </authorList>
    </citation>
    <scope>NUCLEOTIDE SEQUENCE</scope>
</reference>
<feature type="compositionally biased region" description="Low complexity" evidence="1">
    <location>
        <begin position="190"/>
        <end position="199"/>
    </location>
</feature>
<name>A0A813JYY3_POLGL</name>